<dbReference type="PANTHER" id="PTHR43157">
    <property type="entry name" value="PHOSPHATIDYLINOSITOL-GLYCAN BIOSYNTHESIS CLASS F PROTEIN-RELATED"/>
    <property type="match status" value="1"/>
</dbReference>
<keyword evidence="4" id="KW-1185">Reference proteome</keyword>
<dbReference type="InterPro" id="IPR036291">
    <property type="entry name" value="NAD(P)-bd_dom_sf"/>
</dbReference>
<reference evidence="3" key="2">
    <citation type="submission" date="2020-09" db="EMBL/GenBank/DDBJ databases">
        <authorList>
            <person name="Sun Q."/>
            <person name="Ohkuma M."/>
        </authorList>
    </citation>
    <scope>NUCLEOTIDE SEQUENCE</scope>
    <source>
        <strain evidence="3">JCM 4815</strain>
    </source>
</reference>
<proteinExistence type="predicted"/>
<protein>
    <submittedName>
        <fullName evidence="3">Oxidoreductase</fullName>
    </submittedName>
</protein>
<evidence type="ECO:0000313" key="3">
    <source>
        <dbReference type="EMBL" id="GGZ41499.1"/>
    </source>
</evidence>
<feature type="region of interest" description="Disordered" evidence="2">
    <location>
        <begin position="349"/>
        <end position="376"/>
    </location>
</feature>
<evidence type="ECO:0000256" key="1">
    <source>
        <dbReference type="ARBA" id="ARBA00023002"/>
    </source>
</evidence>
<dbReference type="GO" id="GO:0030638">
    <property type="term" value="P:polyketide metabolic process"/>
    <property type="evidence" value="ECO:0007669"/>
    <property type="project" value="InterPro"/>
</dbReference>
<dbReference type="InterPro" id="IPR002347">
    <property type="entry name" value="SDR_fam"/>
</dbReference>
<dbReference type="GO" id="GO:0016491">
    <property type="term" value="F:oxidoreductase activity"/>
    <property type="evidence" value="ECO:0007669"/>
    <property type="project" value="UniProtKB-KW"/>
</dbReference>
<dbReference type="InterPro" id="IPR032710">
    <property type="entry name" value="NTF2-like_dom_sf"/>
</dbReference>
<dbReference type="SUPFAM" id="SSF54427">
    <property type="entry name" value="NTF2-like"/>
    <property type="match status" value="1"/>
</dbReference>
<dbReference type="EMBL" id="BMVW01000026">
    <property type="protein sequence ID" value="GGZ41499.1"/>
    <property type="molecule type" value="Genomic_DNA"/>
</dbReference>
<dbReference type="Gene3D" id="3.10.450.50">
    <property type="match status" value="1"/>
</dbReference>
<dbReference type="PANTHER" id="PTHR43157:SF31">
    <property type="entry name" value="PHOSPHATIDYLINOSITOL-GLYCAN BIOSYNTHESIS CLASS F PROTEIN"/>
    <property type="match status" value="1"/>
</dbReference>
<dbReference type="CDD" id="cd05327">
    <property type="entry name" value="retinol-DH_like_SDR_c_like"/>
    <property type="match status" value="1"/>
</dbReference>
<dbReference type="InterPro" id="IPR009959">
    <property type="entry name" value="Cyclase_SnoaL-like"/>
</dbReference>
<dbReference type="AlphaFoldDB" id="A0A918UXG9"/>
<name>A0A918UXG9_9ACTN</name>
<feature type="compositionally biased region" description="Polar residues" evidence="2">
    <location>
        <begin position="80"/>
        <end position="96"/>
    </location>
</feature>
<dbReference type="NCBIfam" id="NF004846">
    <property type="entry name" value="PRK06197.1"/>
    <property type="match status" value="1"/>
</dbReference>
<evidence type="ECO:0000313" key="4">
    <source>
        <dbReference type="Proteomes" id="UP000622166"/>
    </source>
</evidence>
<accession>A0A918UXG9</accession>
<dbReference type="Gene3D" id="3.40.50.720">
    <property type="entry name" value="NAD(P)-binding Rossmann-like Domain"/>
    <property type="match status" value="1"/>
</dbReference>
<gene>
    <name evidence="3" type="ORF">GCM10010365_72770</name>
</gene>
<dbReference type="RefSeq" id="WP_189866893.1">
    <property type="nucleotide sequence ID" value="NZ_BMVW01000026.1"/>
</dbReference>
<feature type="region of interest" description="Disordered" evidence="2">
    <location>
        <begin position="78"/>
        <end position="106"/>
    </location>
</feature>
<dbReference type="PRINTS" id="PR00081">
    <property type="entry name" value="GDHRDH"/>
</dbReference>
<dbReference type="Pfam" id="PF07366">
    <property type="entry name" value="SnoaL"/>
    <property type="match status" value="1"/>
</dbReference>
<keyword evidence="1" id="KW-0560">Oxidoreductase</keyword>
<dbReference type="SUPFAM" id="SSF51735">
    <property type="entry name" value="NAD(P)-binding Rossmann-fold domains"/>
    <property type="match status" value="1"/>
</dbReference>
<reference evidence="3" key="1">
    <citation type="journal article" date="2014" name="Int. J. Syst. Evol. Microbiol.">
        <title>Complete genome sequence of Corynebacterium casei LMG S-19264T (=DSM 44701T), isolated from a smear-ripened cheese.</title>
        <authorList>
            <consortium name="US DOE Joint Genome Institute (JGI-PGF)"/>
            <person name="Walter F."/>
            <person name="Albersmeier A."/>
            <person name="Kalinowski J."/>
            <person name="Ruckert C."/>
        </authorList>
    </citation>
    <scope>NUCLEOTIDE SEQUENCE</scope>
    <source>
        <strain evidence="3">JCM 4815</strain>
    </source>
</reference>
<dbReference type="Pfam" id="PF00106">
    <property type="entry name" value="adh_short"/>
    <property type="match status" value="1"/>
</dbReference>
<organism evidence="3 4">
    <name type="scientific">Streptomyces poonensis</name>
    <dbReference type="NCBI Taxonomy" id="68255"/>
    <lineage>
        <taxon>Bacteria</taxon>
        <taxon>Bacillati</taxon>
        <taxon>Actinomycetota</taxon>
        <taxon>Actinomycetes</taxon>
        <taxon>Kitasatosporales</taxon>
        <taxon>Streptomycetaceae</taxon>
        <taxon>Streptomyces</taxon>
    </lineage>
</organism>
<evidence type="ECO:0000256" key="2">
    <source>
        <dbReference type="SAM" id="MobiDB-lite"/>
    </source>
</evidence>
<dbReference type="Proteomes" id="UP000622166">
    <property type="component" value="Unassembled WGS sequence"/>
</dbReference>
<sequence length="401" mass="42367">MRLDIIQVVAEDDTVVLLFTNSGTHTGDFMGADPTGKHAQWLGTGVYRIKNGKIAEAAFAEGILGMLFQPGIATLPSAAGPSTKSTNPRSVTTVNHWTPDDIPDQTGRTALITGGNSGIGLETARALARHGARVILAGRSRTKLDQAAEAVRAATPEARTDTLVLDLSDLSSVRDAATRIAETETVDLLFNNAGVMNLPERRTTHDGLEMTVGTNHLGHFAFNAQVWPAVRRSSAPRVVTVSASAARWPMGRLDDLMSEKSYRAMGAYAKSKRANIVYTLELARRTASSPVEALVVHPGSAMTGLQQHGTGALSRMVTPIAARLLMGSPEGAAWPSLYAATSPYVQSGRFIGPAGRDQTSGTPKPAKLPTGADDPAEGRRLWAASEQLTGVPFDLEAGAVI</sequence>
<comment type="caution">
    <text evidence="3">The sequence shown here is derived from an EMBL/GenBank/DDBJ whole genome shotgun (WGS) entry which is preliminary data.</text>
</comment>